<feature type="transmembrane region" description="Helical" evidence="2">
    <location>
        <begin position="41"/>
        <end position="61"/>
    </location>
</feature>
<name>A0A926ETW8_9FIRM</name>
<comment type="caution">
    <text evidence="5">The sequence shown here is derived from an EMBL/GenBank/DDBJ whole genome shotgun (WGS) entry which is preliminary data.</text>
</comment>
<evidence type="ECO:0000256" key="2">
    <source>
        <dbReference type="SAM" id="Phobius"/>
    </source>
</evidence>
<feature type="transmembrane region" description="Helical" evidence="2">
    <location>
        <begin position="6"/>
        <end position="29"/>
    </location>
</feature>
<organism evidence="5 6">
    <name type="scientific">Paratissierella segnis</name>
    <dbReference type="NCBI Taxonomy" id="2763679"/>
    <lineage>
        <taxon>Bacteria</taxon>
        <taxon>Bacillati</taxon>
        <taxon>Bacillota</taxon>
        <taxon>Tissierellia</taxon>
        <taxon>Tissierellales</taxon>
        <taxon>Tissierellaceae</taxon>
        <taxon>Paratissierella</taxon>
    </lineage>
</organism>
<keyword evidence="2" id="KW-0472">Membrane</keyword>
<dbReference type="EMBL" id="JACRTG010000014">
    <property type="protein sequence ID" value="MBC8587571.1"/>
    <property type="molecule type" value="Genomic_DNA"/>
</dbReference>
<dbReference type="RefSeq" id="WP_262429024.1">
    <property type="nucleotide sequence ID" value="NZ_JACRTG010000014.1"/>
</dbReference>
<dbReference type="InterPro" id="IPR016047">
    <property type="entry name" value="M23ase_b-sheet_dom"/>
</dbReference>
<feature type="region of interest" description="Disordered" evidence="1">
    <location>
        <begin position="383"/>
        <end position="405"/>
    </location>
</feature>
<dbReference type="Gene3D" id="2.70.70.10">
    <property type="entry name" value="Glucose Permease (Domain IIA)"/>
    <property type="match status" value="1"/>
</dbReference>
<accession>A0A926ETW8</accession>
<gene>
    <name evidence="5" type="ORF">H8707_04860</name>
</gene>
<keyword evidence="2" id="KW-1133">Transmembrane helix</keyword>
<feature type="transmembrane region" description="Helical" evidence="2">
    <location>
        <begin position="326"/>
        <end position="348"/>
    </location>
</feature>
<dbReference type="PANTHER" id="PTHR34978">
    <property type="entry name" value="POSSIBLE SENSOR-TRANSDUCER PROTEIN BLAR"/>
    <property type="match status" value="1"/>
</dbReference>
<dbReference type="InterPro" id="IPR008756">
    <property type="entry name" value="Peptidase_M56"/>
</dbReference>
<dbReference type="CDD" id="cd07341">
    <property type="entry name" value="M56_BlaR1_MecR1_like"/>
    <property type="match status" value="1"/>
</dbReference>
<evidence type="ECO:0000259" key="4">
    <source>
        <dbReference type="Pfam" id="PF05569"/>
    </source>
</evidence>
<dbReference type="InterPro" id="IPR052173">
    <property type="entry name" value="Beta-lactam_resp_regulator"/>
</dbReference>
<feature type="domain" description="Peptidase M56" evidence="4">
    <location>
        <begin position="7"/>
        <end position="314"/>
    </location>
</feature>
<dbReference type="Pfam" id="PF05569">
    <property type="entry name" value="Peptidase_M56"/>
    <property type="match status" value="1"/>
</dbReference>
<evidence type="ECO:0000313" key="5">
    <source>
        <dbReference type="EMBL" id="MBC8587571.1"/>
    </source>
</evidence>
<feature type="transmembrane region" description="Helical" evidence="2">
    <location>
        <begin position="117"/>
        <end position="143"/>
    </location>
</feature>
<proteinExistence type="predicted"/>
<protein>
    <submittedName>
        <fullName evidence="5">Peptidoglycan DD-metalloendopeptidase family protein</fullName>
    </submittedName>
</protein>
<evidence type="ECO:0000259" key="3">
    <source>
        <dbReference type="Pfam" id="PF01551"/>
    </source>
</evidence>
<dbReference type="CDD" id="cd12797">
    <property type="entry name" value="M23_peptidase"/>
    <property type="match status" value="1"/>
</dbReference>
<keyword evidence="2" id="KW-0812">Transmembrane</keyword>
<dbReference type="AlphaFoldDB" id="A0A926ETW8"/>
<sequence length="544" mass="60539">MNTMFIAVLLMSATGILLVLCLALLRPLTTKTLTATWHYRMYILVVLFLLVPVGIVGGNLFSNIPTTTNQGLPNVPVILNDMITVQQTDILPPQTGQALPQIDSTALMPTVPVTTAFILKTVLSFLPLIWLVGVFVFIILYGIQFVRFRRKLMRTSLQIDDTRTLLALKNSMTEMGIKGKLQVLSNDIIKTPMLVGLFKTFLILPEVEMSERELKVIFKHELIHFKRCDLWVKSLTFVANAIHWFNPAAYRLTKNIDTFCELSCDEQVVSDMNMEERQFYGETILNVLCRVVNQHSGMYATLAESKKGIERRLTHMMNVKNTSKKIVIISFVIAAILCLIGFAMASFMNTIGEDTDLNDNLGEYSINGINEPNQDDTIRDSDVMQESTTNPQDEKSSVSKSNTPNDSNIVGKYLWPVTGYDRVSAAYGTRMHPIKKEMVFNNGIDIPAPEGTSVLATDKGTVDKIGDNETDGNYVILNHDGGIQTFYSKLFGFAEGLAVGDTVQQGDVIGYVGATGYATGPHLHFGLIIDDEYIDPMSVFTQDN</sequence>
<evidence type="ECO:0000313" key="6">
    <source>
        <dbReference type="Proteomes" id="UP000601171"/>
    </source>
</evidence>
<dbReference type="PANTHER" id="PTHR34978:SF3">
    <property type="entry name" value="SLR0241 PROTEIN"/>
    <property type="match status" value="1"/>
</dbReference>
<keyword evidence="6" id="KW-1185">Reference proteome</keyword>
<dbReference type="Pfam" id="PF01551">
    <property type="entry name" value="Peptidase_M23"/>
    <property type="match status" value="1"/>
</dbReference>
<feature type="domain" description="M23ase beta-sheet core" evidence="3">
    <location>
        <begin position="440"/>
        <end position="536"/>
    </location>
</feature>
<evidence type="ECO:0000256" key="1">
    <source>
        <dbReference type="SAM" id="MobiDB-lite"/>
    </source>
</evidence>
<reference evidence="5" key="1">
    <citation type="submission" date="2020-08" db="EMBL/GenBank/DDBJ databases">
        <title>Genome public.</title>
        <authorList>
            <person name="Liu C."/>
            <person name="Sun Q."/>
        </authorList>
    </citation>
    <scope>NUCLEOTIDE SEQUENCE</scope>
    <source>
        <strain evidence="5">BX21</strain>
    </source>
</reference>
<dbReference type="Proteomes" id="UP000601171">
    <property type="component" value="Unassembled WGS sequence"/>
</dbReference>
<dbReference type="SUPFAM" id="SSF51261">
    <property type="entry name" value="Duplicated hybrid motif"/>
    <property type="match status" value="1"/>
</dbReference>
<dbReference type="InterPro" id="IPR011055">
    <property type="entry name" value="Dup_hybrid_motif"/>
</dbReference>